<feature type="compositionally biased region" description="Polar residues" evidence="1">
    <location>
        <begin position="506"/>
        <end position="517"/>
    </location>
</feature>
<feature type="compositionally biased region" description="Acidic residues" evidence="1">
    <location>
        <begin position="470"/>
        <end position="479"/>
    </location>
</feature>
<evidence type="ECO:0000313" key="5">
    <source>
        <dbReference type="Proteomes" id="UP000813461"/>
    </source>
</evidence>
<evidence type="ECO:0008006" key="6">
    <source>
        <dbReference type="Google" id="ProtNLM"/>
    </source>
</evidence>
<dbReference type="Pfam" id="PF26082">
    <property type="entry name" value="zf-C2H2_AcuF"/>
    <property type="match status" value="1"/>
</dbReference>
<dbReference type="EMBL" id="JAGMVJ010000014">
    <property type="protein sequence ID" value="KAH7082204.1"/>
    <property type="molecule type" value="Genomic_DNA"/>
</dbReference>
<evidence type="ECO:0000256" key="1">
    <source>
        <dbReference type="SAM" id="MobiDB-lite"/>
    </source>
</evidence>
<feature type="compositionally biased region" description="Basic and acidic residues" evidence="1">
    <location>
        <begin position="534"/>
        <end position="550"/>
    </location>
</feature>
<gene>
    <name evidence="4" type="ORF">FB567DRAFT_562041</name>
</gene>
<dbReference type="PANTHER" id="PTHR35391:SF7">
    <property type="entry name" value="C2H2-TYPE DOMAIN-CONTAINING PROTEIN"/>
    <property type="match status" value="1"/>
</dbReference>
<feature type="region of interest" description="Disordered" evidence="1">
    <location>
        <begin position="595"/>
        <end position="620"/>
    </location>
</feature>
<organism evidence="4 5">
    <name type="scientific">Paraphoma chrysanthemicola</name>
    <dbReference type="NCBI Taxonomy" id="798071"/>
    <lineage>
        <taxon>Eukaryota</taxon>
        <taxon>Fungi</taxon>
        <taxon>Dikarya</taxon>
        <taxon>Ascomycota</taxon>
        <taxon>Pezizomycotina</taxon>
        <taxon>Dothideomycetes</taxon>
        <taxon>Pleosporomycetidae</taxon>
        <taxon>Pleosporales</taxon>
        <taxon>Pleosporineae</taxon>
        <taxon>Phaeosphaeriaceae</taxon>
        <taxon>Paraphoma</taxon>
    </lineage>
</organism>
<dbReference type="InterPro" id="IPR025676">
    <property type="entry name" value="Clr5_dom"/>
</dbReference>
<feature type="compositionally biased region" description="Polar residues" evidence="1">
    <location>
        <begin position="566"/>
        <end position="580"/>
    </location>
</feature>
<dbReference type="OrthoDB" id="20872at2759"/>
<feature type="region of interest" description="Disordered" evidence="1">
    <location>
        <begin position="506"/>
        <end position="580"/>
    </location>
</feature>
<evidence type="ECO:0000259" key="3">
    <source>
        <dbReference type="Pfam" id="PF26082"/>
    </source>
</evidence>
<feature type="region of interest" description="Disordered" evidence="1">
    <location>
        <begin position="470"/>
        <end position="493"/>
    </location>
</feature>
<protein>
    <recommendedName>
        <fullName evidence="6">C2H2-type domain-containing protein</fullName>
    </recommendedName>
</protein>
<evidence type="ECO:0000259" key="2">
    <source>
        <dbReference type="Pfam" id="PF14420"/>
    </source>
</evidence>
<feature type="compositionally biased region" description="Low complexity" evidence="1">
    <location>
        <begin position="32"/>
        <end position="42"/>
    </location>
</feature>
<dbReference type="InterPro" id="IPR058925">
    <property type="entry name" value="zf-C2H2_AcuF"/>
</dbReference>
<reference evidence="4" key="1">
    <citation type="journal article" date="2021" name="Nat. Commun.">
        <title>Genetic determinants of endophytism in the Arabidopsis root mycobiome.</title>
        <authorList>
            <person name="Mesny F."/>
            <person name="Miyauchi S."/>
            <person name="Thiergart T."/>
            <person name="Pickel B."/>
            <person name="Atanasova L."/>
            <person name="Karlsson M."/>
            <person name="Huettel B."/>
            <person name="Barry K.W."/>
            <person name="Haridas S."/>
            <person name="Chen C."/>
            <person name="Bauer D."/>
            <person name="Andreopoulos W."/>
            <person name="Pangilinan J."/>
            <person name="LaButti K."/>
            <person name="Riley R."/>
            <person name="Lipzen A."/>
            <person name="Clum A."/>
            <person name="Drula E."/>
            <person name="Henrissat B."/>
            <person name="Kohler A."/>
            <person name="Grigoriev I.V."/>
            <person name="Martin F.M."/>
            <person name="Hacquard S."/>
        </authorList>
    </citation>
    <scope>NUCLEOTIDE SEQUENCE</scope>
    <source>
        <strain evidence="4">MPI-SDFR-AT-0120</strain>
    </source>
</reference>
<dbReference type="PANTHER" id="PTHR35391">
    <property type="entry name" value="C2H2-TYPE DOMAIN-CONTAINING PROTEIN-RELATED"/>
    <property type="match status" value="1"/>
</dbReference>
<proteinExistence type="predicted"/>
<feature type="region of interest" description="Disordered" evidence="1">
    <location>
        <begin position="24"/>
        <end position="48"/>
    </location>
</feature>
<comment type="caution">
    <text evidence="4">The sequence shown here is derived from an EMBL/GenBank/DDBJ whole genome shotgun (WGS) entry which is preliminary data.</text>
</comment>
<keyword evidence="5" id="KW-1185">Reference proteome</keyword>
<dbReference type="Proteomes" id="UP000813461">
    <property type="component" value="Unassembled WGS sequence"/>
</dbReference>
<accession>A0A8K0R0T6</accession>
<feature type="compositionally biased region" description="Pro residues" evidence="1">
    <location>
        <begin position="551"/>
        <end position="565"/>
    </location>
</feature>
<dbReference type="AlphaFoldDB" id="A0A8K0R0T6"/>
<dbReference type="Pfam" id="PF14420">
    <property type="entry name" value="Clr5"/>
    <property type="match status" value="1"/>
</dbReference>
<feature type="domain" description="Clr5" evidence="2">
    <location>
        <begin position="609"/>
        <end position="646"/>
    </location>
</feature>
<name>A0A8K0R0T6_9PLEO</name>
<sequence>MSTAEACRNVSPTEEGGLMMERWQAEPGCSQTTASPATANNSTPPPVAQLPSMFKIDVPEDSDKTLRSLPLSTVRNHELQDQGPVASLSRPLIETLGLLLSYVRMKPDMASYCNSLESSCAALFFWSDDLGMSRGDLDDVLQNSPQLRNTCLAVLVSISQFVSTSLIRLISSEHRQKEVLQSTGISISLEQTMSMIGYQQHQYTHRPEQDAESLCQTLRTKVDTIIMLAPSLVSPVEECFDDEEPRAIPDIGEHLPEQAYANSISQKFPLAASAIVAQLGKLNWDRYNHMLYLQRETIEQELQTTAMEKARTIFHDSGLGVSLQAKSEVGLGIAESVCAPSMVSNRAEASHKRVPPLSAEARSGEPFTCAICNKQVRFQQTKAWKKHVFDDILAYACFFAECSHIHVFYENSEALMTHLQDDHGMDVQVSDVTCPLCVEFTSGDRDVLSLHIARHLEEIALAILPTGIDSDEESADESTSDATSFKNDDNSVPLRDVFQEDLTRYSSSINSTASGSETKPPPTSVDANDNPFRPSKDFRVEDEGAKEKNRMPPPVENSAAPPTPPDSGSRNSLLMNNSVFPVPTNTKAALEELDKAAAVSKKPRQKPSPSDWEPMKTQIRDLYITQKRPLREVRRIMKEKHGFDAS</sequence>
<evidence type="ECO:0000313" key="4">
    <source>
        <dbReference type="EMBL" id="KAH7082204.1"/>
    </source>
</evidence>
<feature type="domain" description="Oxidoreductase acuF-like C2H2 type zinc-finger" evidence="3">
    <location>
        <begin position="364"/>
        <end position="392"/>
    </location>
</feature>